<feature type="non-terminal residue" evidence="5">
    <location>
        <position position="1"/>
    </location>
</feature>
<evidence type="ECO:0000256" key="1">
    <source>
        <dbReference type="ARBA" id="ARBA00001957"/>
    </source>
</evidence>
<sequence>KVDRKALPAVTEEVLTGAGAGSGGVRGPRGEREGVLCGIFAEVLGVAGVGIDEDFFALGGDSIRSIQVVARARKAGLSLTTRDVFTHKTVAALAQLATERTQEAPESDVTLQLSVTPGAVPAATGGSPLPDAGGEPLVDLSADELADLEFDLSEELS</sequence>
<accession>A0A372MD36</accession>
<dbReference type="GO" id="GO:0005829">
    <property type="term" value="C:cytosol"/>
    <property type="evidence" value="ECO:0007669"/>
    <property type="project" value="TreeGrafter"/>
</dbReference>
<dbReference type="GO" id="GO:0031177">
    <property type="term" value="F:phosphopantetheine binding"/>
    <property type="evidence" value="ECO:0007669"/>
    <property type="project" value="InterPro"/>
</dbReference>
<dbReference type="PROSITE" id="PS00012">
    <property type="entry name" value="PHOSPHOPANTETHEINE"/>
    <property type="match status" value="1"/>
</dbReference>
<dbReference type="EMBL" id="QUAK01000013">
    <property type="protein sequence ID" value="RFU88303.1"/>
    <property type="molecule type" value="Genomic_DNA"/>
</dbReference>
<comment type="cofactor">
    <cofactor evidence="1">
        <name>pantetheine 4'-phosphate</name>
        <dbReference type="ChEBI" id="CHEBI:47942"/>
    </cofactor>
</comment>
<keyword evidence="2" id="KW-0596">Phosphopantetheine</keyword>
<dbReference type="Gene3D" id="3.40.50.1820">
    <property type="entry name" value="alpha/beta hydrolase"/>
    <property type="match status" value="1"/>
</dbReference>
<evidence type="ECO:0000256" key="2">
    <source>
        <dbReference type="ARBA" id="ARBA00022450"/>
    </source>
</evidence>
<dbReference type="GO" id="GO:0043041">
    <property type="term" value="P:amino acid activation for nonribosomal peptide biosynthetic process"/>
    <property type="evidence" value="ECO:0007669"/>
    <property type="project" value="TreeGrafter"/>
</dbReference>
<dbReference type="InterPro" id="IPR036736">
    <property type="entry name" value="ACP-like_sf"/>
</dbReference>
<dbReference type="Proteomes" id="UP000263094">
    <property type="component" value="Unassembled WGS sequence"/>
</dbReference>
<keyword evidence="3" id="KW-0597">Phosphoprotein</keyword>
<gene>
    <name evidence="5" type="ORF">DY218_01855</name>
</gene>
<dbReference type="RefSeq" id="WP_147336114.1">
    <property type="nucleotide sequence ID" value="NZ_QUAK01000013.1"/>
</dbReference>
<feature type="domain" description="Carrier" evidence="4">
    <location>
        <begin position="27"/>
        <end position="101"/>
    </location>
</feature>
<name>A0A372MD36_9ACTN</name>
<dbReference type="InterPro" id="IPR006162">
    <property type="entry name" value="Ppantetheine_attach_site"/>
</dbReference>
<reference evidence="5 6" key="1">
    <citation type="submission" date="2018-08" db="EMBL/GenBank/DDBJ databases">
        <title>Isolation, diversity and antifungal activity of Actinobacteria from wheat.</title>
        <authorList>
            <person name="Han C."/>
        </authorList>
    </citation>
    <scope>NUCLEOTIDE SEQUENCE [LARGE SCALE GENOMIC DNA]</scope>
    <source>
        <strain evidence="5 6">NEAU-YY421</strain>
    </source>
</reference>
<dbReference type="AlphaFoldDB" id="A0A372MD36"/>
<protein>
    <recommendedName>
        <fullName evidence="4">Carrier domain-containing protein</fullName>
    </recommendedName>
</protein>
<dbReference type="FunFam" id="1.10.1200.10:FF:000005">
    <property type="entry name" value="Nonribosomal peptide synthetase 1"/>
    <property type="match status" value="1"/>
</dbReference>
<dbReference type="InterPro" id="IPR020806">
    <property type="entry name" value="PKS_PP-bd"/>
</dbReference>
<dbReference type="GO" id="GO:0044550">
    <property type="term" value="P:secondary metabolite biosynthetic process"/>
    <property type="evidence" value="ECO:0007669"/>
    <property type="project" value="TreeGrafter"/>
</dbReference>
<evidence type="ECO:0000259" key="4">
    <source>
        <dbReference type="PROSITE" id="PS50075"/>
    </source>
</evidence>
<dbReference type="Pfam" id="PF00550">
    <property type="entry name" value="PP-binding"/>
    <property type="match status" value="1"/>
</dbReference>
<dbReference type="PANTHER" id="PTHR45527:SF1">
    <property type="entry name" value="FATTY ACID SYNTHASE"/>
    <property type="match status" value="1"/>
</dbReference>
<proteinExistence type="predicted"/>
<dbReference type="PROSITE" id="PS50075">
    <property type="entry name" value="CARRIER"/>
    <property type="match status" value="1"/>
</dbReference>
<dbReference type="InterPro" id="IPR029058">
    <property type="entry name" value="AB_hydrolase_fold"/>
</dbReference>
<evidence type="ECO:0000313" key="6">
    <source>
        <dbReference type="Proteomes" id="UP000263094"/>
    </source>
</evidence>
<dbReference type="PANTHER" id="PTHR45527">
    <property type="entry name" value="NONRIBOSOMAL PEPTIDE SYNTHETASE"/>
    <property type="match status" value="1"/>
</dbReference>
<evidence type="ECO:0000256" key="3">
    <source>
        <dbReference type="ARBA" id="ARBA00022553"/>
    </source>
</evidence>
<dbReference type="GO" id="GO:0017000">
    <property type="term" value="P:antibiotic biosynthetic process"/>
    <property type="evidence" value="ECO:0007669"/>
    <property type="project" value="UniProtKB-ARBA"/>
</dbReference>
<organism evidence="5 6">
    <name type="scientific">Streptomyces triticagri</name>
    <dbReference type="NCBI Taxonomy" id="2293568"/>
    <lineage>
        <taxon>Bacteria</taxon>
        <taxon>Bacillati</taxon>
        <taxon>Actinomycetota</taxon>
        <taxon>Actinomycetes</taxon>
        <taxon>Kitasatosporales</taxon>
        <taxon>Streptomycetaceae</taxon>
        <taxon>Streptomyces</taxon>
    </lineage>
</organism>
<dbReference type="SUPFAM" id="SSF47336">
    <property type="entry name" value="ACP-like"/>
    <property type="match status" value="1"/>
</dbReference>
<dbReference type="InterPro" id="IPR009081">
    <property type="entry name" value="PP-bd_ACP"/>
</dbReference>
<comment type="caution">
    <text evidence="5">The sequence shown here is derived from an EMBL/GenBank/DDBJ whole genome shotgun (WGS) entry which is preliminary data.</text>
</comment>
<dbReference type="SMART" id="SM00823">
    <property type="entry name" value="PKS_PP"/>
    <property type="match status" value="1"/>
</dbReference>
<evidence type="ECO:0000313" key="5">
    <source>
        <dbReference type="EMBL" id="RFU88303.1"/>
    </source>
</evidence>
<keyword evidence="6" id="KW-1185">Reference proteome</keyword>